<keyword evidence="2" id="KW-0677">Repeat</keyword>
<feature type="region of interest" description="Disordered" evidence="4">
    <location>
        <begin position="506"/>
        <end position="530"/>
    </location>
</feature>
<evidence type="ECO:0000313" key="6">
    <source>
        <dbReference type="EMBL" id="KAJ3047075.1"/>
    </source>
</evidence>
<feature type="domain" description="SH3" evidence="5">
    <location>
        <begin position="605"/>
        <end position="666"/>
    </location>
</feature>
<evidence type="ECO:0000256" key="3">
    <source>
        <dbReference type="PROSITE-ProRule" id="PRU00192"/>
    </source>
</evidence>
<organism evidence="6 7">
    <name type="scientific">Rhizophlyctis rosea</name>
    <dbReference type="NCBI Taxonomy" id="64517"/>
    <lineage>
        <taxon>Eukaryota</taxon>
        <taxon>Fungi</taxon>
        <taxon>Fungi incertae sedis</taxon>
        <taxon>Chytridiomycota</taxon>
        <taxon>Chytridiomycota incertae sedis</taxon>
        <taxon>Chytridiomycetes</taxon>
        <taxon>Rhizophlyctidales</taxon>
        <taxon>Rhizophlyctidaceae</taxon>
        <taxon>Rhizophlyctis</taxon>
    </lineage>
</organism>
<keyword evidence="1 3" id="KW-0728">SH3 domain</keyword>
<keyword evidence="7" id="KW-1185">Reference proteome</keyword>
<dbReference type="PANTHER" id="PTHR46218">
    <property type="entry name" value="LASP"/>
    <property type="match status" value="1"/>
</dbReference>
<sequence length="781" mass="84607">MSEGMSTGPKKALSLGIDLPRWLSSRKKRASSVTRTPQVQSPLPTSPRGSFESVAIRYDPAQPHAALAPTVSTSTSTRSDLAINFLLPTLPHTPAGEPFLPTAPGTGSEGVALTGYVQITNKVEFDISTTKLVVVILSGKGVVDMTTNMLVDPEEDGHMYHIQLIVKAIQSLWLNEKIIPPGRHSFPFRLLVPADLPPTLHTGRPDRDTKHLLFAALHRPELPRLLIQKKEILVRRCVPRFDSERRMVSGVIGKGYISFQSSIPDPYYMGDSTTINAQASRSVHSTNEAEVTGADFVFKEIVTFRNPDKTSSTNVAVLGPPISTSLSGPQSEMLRVPIPKSLGQPDVDTNDISITHEVWFSIKYRLSPTAPETTTSTTIPIRFAMVADIPQRLTRKPTAMAGPTQPRTLERFPALQINGSDELYAKRDWQPTESDELQMKVGDAMCVWVEFDDGWCYGRNLTSLRVGVFPVSVLTPVLERRVSEASSMGAYERSLFKAHERKSSRVMGVDSERGSQVTESEGRTSGVSVDGKASLLDSGGSWTESVRASPPPPIDVSASAIQRTLSSVSTRSVRTPAADLVNHSARLLRALPPRQDSLEDETESVDALQYRVHTSWAATDDGDLELVEGDLVVIIGDAGKGNAVGFNCRTSQHGVFPFNCIDRTPAPAGSSPPTTSPLHIPTHPIRNQASIQRKIRVHIALSAPTSPSEMPETVSSPATSPTTSPLTSTPTSPTVPAVTGSVAKSESELLEELDAKLKGGSISGAEYIQQRQHIRKSVAQS</sequence>
<dbReference type="PROSITE" id="PS50002">
    <property type="entry name" value="SH3"/>
    <property type="match status" value="2"/>
</dbReference>
<dbReference type="PANTHER" id="PTHR46218:SF4">
    <property type="entry name" value="LIM AND SH3 DOMAIN PROTEIN LASP"/>
    <property type="match status" value="1"/>
</dbReference>
<dbReference type="Pfam" id="PF14604">
    <property type="entry name" value="SH3_9"/>
    <property type="match status" value="1"/>
</dbReference>
<dbReference type="InterPro" id="IPR036028">
    <property type="entry name" value="SH3-like_dom_sf"/>
</dbReference>
<dbReference type="Proteomes" id="UP001212841">
    <property type="component" value="Unassembled WGS sequence"/>
</dbReference>
<dbReference type="SMART" id="SM00326">
    <property type="entry name" value="SH3"/>
    <property type="match status" value="2"/>
</dbReference>
<dbReference type="Gene3D" id="2.60.40.640">
    <property type="match status" value="1"/>
</dbReference>
<feature type="region of interest" description="Disordered" evidence="4">
    <location>
        <begin position="760"/>
        <end position="781"/>
    </location>
</feature>
<dbReference type="InterPro" id="IPR001452">
    <property type="entry name" value="SH3_domain"/>
</dbReference>
<dbReference type="SUPFAM" id="SSF50044">
    <property type="entry name" value="SH3-domain"/>
    <property type="match status" value="2"/>
</dbReference>
<evidence type="ECO:0000256" key="4">
    <source>
        <dbReference type="SAM" id="MobiDB-lite"/>
    </source>
</evidence>
<evidence type="ECO:0000313" key="7">
    <source>
        <dbReference type="Proteomes" id="UP001212841"/>
    </source>
</evidence>
<feature type="compositionally biased region" description="Polar residues" evidence="4">
    <location>
        <begin position="514"/>
        <end position="527"/>
    </location>
</feature>
<feature type="region of interest" description="Disordered" evidence="4">
    <location>
        <begin position="28"/>
        <end position="50"/>
    </location>
</feature>
<dbReference type="InterPro" id="IPR051759">
    <property type="entry name" value="LIM-SH3_domain_protein"/>
</dbReference>
<dbReference type="InterPro" id="IPR014752">
    <property type="entry name" value="Arrestin-like_C"/>
</dbReference>
<evidence type="ECO:0000256" key="2">
    <source>
        <dbReference type="ARBA" id="ARBA00022737"/>
    </source>
</evidence>
<protein>
    <recommendedName>
        <fullName evidence="5">SH3 domain-containing protein</fullName>
    </recommendedName>
</protein>
<comment type="caution">
    <text evidence="6">The sequence shown here is derived from an EMBL/GenBank/DDBJ whole genome shotgun (WGS) entry which is preliminary data.</text>
</comment>
<feature type="compositionally biased region" description="Polar residues" evidence="4">
    <location>
        <begin position="31"/>
        <end position="43"/>
    </location>
</feature>
<accession>A0AAD5SDT3</accession>
<gene>
    <name evidence="6" type="ORF">HK097_000258</name>
</gene>
<feature type="domain" description="SH3" evidence="5">
    <location>
        <begin position="418"/>
        <end position="479"/>
    </location>
</feature>
<reference evidence="6" key="1">
    <citation type="submission" date="2020-05" db="EMBL/GenBank/DDBJ databases">
        <title>Phylogenomic resolution of chytrid fungi.</title>
        <authorList>
            <person name="Stajich J.E."/>
            <person name="Amses K."/>
            <person name="Simmons R."/>
            <person name="Seto K."/>
            <person name="Myers J."/>
            <person name="Bonds A."/>
            <person name="Quandt C.A."/>
            <person name="Barry K."/>
            <person name="Liu P."/>
            <person name="Grigoriev I."/>
            <person name="Longcore J.E."/>
            <person name="James T.Y."/>
        </authorList>
    </citation>
    <scope>NUCLEOTIDE SEQUENCE</scope>
    <source>
        <strain evidence="6">JEL0318</strain>
    </source>
</reference>
<dbReference type="AlphaFoldDB" id="A0AAD5SDT3"/>
<dbReference type="EMBL" id="JADGJD010001032">
    <property type="protein sequence ID" value="KAJ3047075.1"/>
    <property type="molecule type" value="Genomic_DNA"/>
</dbReference>
<dbReference type="Gene3D" id="2.30.30.40">
    <property type="entry name" value="SH3 Domains"/>
    <property type="match status" value="2"/>
</dbReference>
<evidence type="ECO:0000259" key="5">
    <source>
        <dbReference type="PROSITE" id="PS50002"/>
    </source>
</evidence>
<name>A0AAD5SDT3_9FUNG</name>
<evidence type="ECO:0000256" key="1">
    <source>
        <dbReference type="ARBA" id="ARBA00022443"/>
    </source>
</evidence>
<feature type="compositionally biased region" description="Basic residues" evidence="4">
    <location>
        <begin position="772"/>
        <end position="781"/>
    </location>
</feature>
<feature type="compositionally biased region" description="Low complexity" evidence="4">
    <location>
        <begin position="713"/>
        <end position="739"/>
    </location>
</feature>
<proteinExistence type="predicted"/>
<feature type="region of interest" description="Disordered" evidence="4">
    <location>
        <begin position="702"/>
        <end position="743"/>
    </location>
</feature>